<feature type="transmembrane region" description="Helical" evidence="3">
    <location>
        <begin position="147"/>
        <end position="165"/>
    </location>
</feature>
<dbReference type="GO" id="GO:0016020">
    <property type="term" value="C:membrane"/>
    <property type="evidence" value="ECO:0007669"/>
    <property type="project" value="UniProtKB-SubCell"/>
</dbReference>
<proteinExistence type="inferred from homology"/>
<feature type="transmembrane region" description="Helical" evidence="3">
    <location>
        <begin position="118"/>
        <end position="140"/>
    </location>
</feature>
<feature type="transmembrane region" description="Helical" evidence="3">
    <location>
        <begin position="253"/>
        <end position="270"/>
    </location>
</feature>
<feature type="transmembrane region" description="Helical" evidence="3">
    <location>
        <begin position="83"/>
        <end position="106"/>
    </location>
</feature>
<keyword evidence="3" id="KW-1133">Transmembrane helix</keyword>
<dbReference type="Proteomes" id="UP000799772">
    <property type="component" value="Unassembled WGS sequence"/>
</dbReference>
<keyword evidence="5" id="KW-1185">Reference proteome</keyword>
<keyword evidence="3" id="KW-0812">Transmembrane</keyword>
<dbReference type="InterPro" id="IPR050327">
    <property type="entry name" value="Proton-linked_MCT"/>
</dbReference>
<dbReference type="PANTHER" id="PTHR11360:SF130">
    <property type="entry name" value="MAJOR FACILITATOR SUPERFAMILY (MFS) PROFILE DOMAIN-CONTAINING PROTEIN-RELATED"/>
    <property type="match status" value="1"/>
</dbReference>
<dbReference type="EMBL" id="ML978122">
    <property type="protein sequence ID" value="KAF2103579.1"/>
    <property type="molecule type" value="Genomic_DNA"/>
</dbReference>
<comment type="caution">
    <text evidence="4">The sequence shown here is derived from an EMBL/GenBank/DDBJ whole genome shotgun (WGS) entry which is preliminary data.</text>
</comment>
<dbReference type="GO" id="GO:0022857">
    <property type="term" value="F:transmembrane transporter activity"/>
    <property type="evidence" value="ECO:0007669"/>
    <property type="project" value="InterPro"/>
</dbReference>
<dbReference type="SUPFAM" id="SSF103473">
    <property type="entry name" value="MFS general substrate transporter"/>
    <property type="match status" value="1"/>
</dbReference>
<sequence>MTTRSIVNPGPPPDGGIKAWTQVAMGWIVIFTTWGYVNSFGAFQPYYTSTLPGVNASTVSWIGSIQVWLTFFIGAFSGRMLDAGLFVPAFCVGAVLQLLGIFMMSLSTKYWQLVLTQGIMTGLGGGIFFCPALGLVATYFSKRRAMAIAIASTGNAVGGMIYPVLAKELLGRIGFAWTTRVLGFVNLAGLLVCAVFMRPRLPPRRSGPIIDWTAWKEPMYVLFVIGMMATTWALYFCLYYLASFAINVTHLPYTTSTTLIIIVNGVGVPARLIPPLFANRYGLLNTFIPLLLSTALLTYLQAAITSTTGLYIWTVVYGMSNAAFQCLVPTTAASLCNDLSRVGTRLGMLFSCMSFAALTGPPIGGAIIGSLGSGREGYIAAVCWAGSAALLGVVLIYVGRVWVFGWSWKVKV</sequence>
<organism evidence="4 5">
    <name type="scientific">Rhizodiscina lignyota</name>
    <dbReference type="NCBI Taxonomy" id="1504668"/>
    <lineage>
        <taxon>Eukaryota</taxon>
        <taxon>Fungi</taxon>
        <taxon>Dikarya</taxon>
        <taxon>Ascomycota</taxon>
        <taxon>Pezizomycotina</taxon>
        <taxon>Dothideomycetes</taxon>
        <taxon>Pleosporomycetidae</taxon>
        <taxon>Aulographales</taxon>
        <taxon>Rhizodiscinaceae</taxon>
        <taxon>Rhizodiscina</taxon>
    </lineage>
</organism>
<evidence type="ECO:0000313" key="4">
    <source>
        <dbReference type="EMBL" id="KAF2103579.1"/>
    </source>
</evidence>
<feature type="transmembrane region" description="Helical" evidence="3">
    <location>
        <begin position="348"/>
        <end position="372"/>
    </location>
</feature>
<dbReference type="InterPro" id="IPR011701">
    <property type="entry name" value="MFS"/>
</dbReference>
<dbReference type="AlphaFoldDB" id="A0A9P4IQ04"/>
<feature type="transmembrane region" description="Helical" evidence="3">
    <location>
        <begin position="20"/>
        <end position="37"/>
    </location>
</feature>
<evidence type="ECO:0000256" key="1">
    <source>
        <dbReference type="ARBA" id="ARBA00004141"/>
    </source>
</evidence>
<dbReference type="OrthoDB" id="6499973at2759"/>
<feature type="transmembrane region" description="Helical" evidence="3">
    <location>
        <begin position="57"/>
        <end position="76"/>
    </location>
</feature>
<dbReference type="PANTHER" id="PTHR11360">
    <property type="entry name" value="MONOCARBOXYLATE TRANSPORTER"/>
    <property type="match status" value="1"/>
</dbReference>
<feature type="transmembrane region" description="Helical" evidence="3">
    <location>
        <begin position="218"/>
        <end position="241"/>
    </location>
</feature>
<dbReference type="Pfam" id="PF07690">
    <property type="entry name" value="MFS_1"/>
    <property type="match status" value="1"/>
</dbReference>
<evidence type="ECO:0000256" key="3">
    <source>
        <dbReference type="SAM" id="Phobius"/>
    </source>
</evidence>
<feature type="transmembrane region" description="Helical" evidence="3">
    <location>
        <begin position="177"/>
        <end position="197"/>
    </location>
</feature>
<comment type="similarity">
    <text evidence="2">Belongs to the major facilitator superfamily. Monocarboxylate porter (TC 2.A.1.13) family.</text>
</comment>
<evidence type="ECO:0000313" key="5">
    <source>
        <dbReference type="Proteomes" id="UP000799772"/>
    </source>
</evidence>
<feature type="transmembrane region" description="Helical" evidence="3">
    <location>
        <begin position="310"/>
        <end position="336"/>
    </location>
</feature>
<evidence type="ECO:0000256" key="2">
    <source>
        <dbReference type="ARBA" id="ARBA00006727"/>
    </source>
</evidence>
<protein>
    <submittedName>
        <fullName evidence="4">MFS transporter, MCP family, solute carrier family 16, member 10</fullName>
    </submittedName>
</protein>
<dbReference type="Gene3D" id="1.20.1250.20">
    <property type="entry name" value="MFS general substrate transporter like domains"/>
    <property type="match status" value="1"/>
</dbReference>
<name>A0A9P4IQ04_9PEZI</name>
<feature type="transmembrane region" description="Helical" evidence="3">
    <location>
        <begin position="282"/>
        <end position="304"/>
    </location>
</feature>
<gene>
    <name evidence="4" type="ORF">NA57DRAFT_33423</name>
</gene>
<dbReference type="InterPro" id="IPR036259">
    <property type="entry name" value="MFS_trans_sf"/>
</dbReference>
<accession>A0A9P4IQ04</accession>
<keyword evidence="3" id="KW-0472">Membrane</keyword>
<feature type="transmembrane region" description="Helical" evidence="3">
    <location>
        <begin position="378"/>
        <end position="403"/>
    </location>
</feature>
<reference evidence="4" key="1">
    <citation type="journal article" date="2020" name="Stud. Mycol.">
        <title>101 Dothideomycetes genomes: a test case for predicting lifestyles and emergence of pathogens.</title>
        <authorList>
            <person name="Haridas S."/>
            <person name="Albert R."/>
            <person name="Binder M."/>
            <person name="Bloem J."/>
            <person name="Labutti K."/>
            <person name="Salamov A."/>
            <person name="Andreopoulos B."/>
            <person name="Baker S."/>
            <person name="Barry K."/>
            <person name="Bills G."/>
            <person name="Bluhm B."/>
            <person name="Cannon C."/>
            <person name="Castanera R."/>
            <person name="Culley D."/>
            <person name="Daum C."/>
            <person name="Ezra D."/>
            <person name="Gonzalez J."/>
            <person name="Henrissat B."/>
            <person name="Kuo A."/>
            <person name="Liang C."/>
            <person name="Lipzen A."/>
            <person name="Lutzoni F."/>
            <person name="Magnuson J."/>
            <person name="Mondo S."/>
            <person name="Nolan M."/>
            <person name="Ohm R."/>
            <person name="Pangilinan J."/>
            <person name="Park H.-J."/>
            <person name="Ramirez L."/>
            <person name="Alfaro M."/>
            <person name="Sun H."/>
            <person name="Tritt A."/>
            <person name="Yoshinaga Y."/>
            <person name="Zwiers L.-H."/>
            <person name="Turgeon B."/>
            <person name="Goodwin S."/>
            <person name="Spatafora J."/>
            <person name="Crous P."/>
            <person name="Grigoriev I."/>
        </authorList>
    </citation>
    <scope>NUCLEOTIDE SEQUENCE</scope>
    <source>
        <strain evidence="4">CBS 133067</strain>
    </source>
</reference>
<comment type="subcellular location">
    <subcellularLocation>
        <location evidence="1">Membrane</location>
        <topology evidence="1">Multi-pass membrane protein</topology>
    </subcellularLocation>
</comment>